<feature type="active site" description="Tele-AMP-histidine intermediate" evidence="1">
    <location>
        <position position="162"/>
    </location>
</feature>
<name>A0AAQ3M2D7_9PEZI</name>
<keyword evidence="6" id="KW-1185">Reference proteome</keyword>
<dbReference type="Pfam" id="PF01230">
    <property type="entry name" value="HIT"/>
    <property type="match status" value="1"/>
</dbReference>
<gene>
    <name evidence="5" type="ORF">R9X50_00240200</name>
</gene>
<evidence type="ECO:0000313" key="6">
    <source>
        <dbReference type="Proteomes" id="UP001303373"/>
    </source>
</evidence>
<dbReference type="Gene3D" id="3.30.428.10">
    <property type="entry name" value="HIT-like"/>
    <property type="match status" value="1"/>
</dbReference>
<dbReference type="PROSITE" id="PS51084">
    <property type="entry name" value="HIT_2"/>
    <property type="match status" value="1"/>
</dbReference>
<feature type="domain" description="HIT" evidence="4">
    <location>
        <begin position="47"/>
        <end position="181"/>
    </location>
</feature>
<evidence type="ECO:0000256" key="3">
    <source>
        <dbReference type="PROSITE-ProRule" id="PRU00464"/>
    </source>
</evidence>
<dbReference type="InterPro" id="IPR019808">
    <property type="entry name" value="Histidine_triad_CS"/>
</dbReference>
<dbReference type="AlphaFoldDB" id="A0AAQ3M2D7"/>
<dbReference type="GO" id="GO:0009117">
    <property type="term" value="P:nucleotide metabolic process"/>
    <property type="evidence" value="ECO:0007669"/>
    <property type="project" value="TreeGrafter"/>
</dbReference>
<reference evidence="5 6" key="1">
    <citation type="submission" date="2023-11" db="EMBL/GenBank/DDBJ databases">
        <title>An acidophilic fungus is an integral part of prey digestion in a carnivorous sundew plant.</title>
        <authorList>
            <person name="Tsai I.J."/>
        </authorList>
    </citation>
    <scope>NUCLEOTIDE SEQUENCE [LARGE SCALE GENOMIC DNA]</scope>
    <source>
        <strain evidence="5">169a</strain>
    </source>
</reference>
<dbReference type="PANTHER" id="PTHR46648">
    <property type="entry name" value="HIT FAMILY PROTEIN 1"/>
    <property type="match status" value="1"/>
</dbReference>
<feature type="short sequence motif" description="Histidine triad motif" evidence="2 3">
    <location>
        <begin position="160"/>
        <end position="164"/>
    </location>
</feature>
<dbReference type="PANTHER" id="PTHR46648:SF2">
    <property type="entry name" value="HIT DOMAIN-CONTAINING PROTEIN"/>
    <property type="match status" value="1"/>
</dbReference>
<dbReference type="EMBL" id="CP138582">
    <property type="protein sequence ID" value="WPG99584.1"/>
    <property type="molecule type" value="Genomic_DNA"/>
</dbReference>
<dbReference type="InterPro" id="IPR001310">
    <property type="entry name" value="Histidine_triad_HIT"/>
</dbReference>
<dbReference type="GO" id="GO:0003824">
    <property type="term" value="F:catalytic activity"/>
    <property type="evidence" value="ECO:0007669"/>
    <property type="project" value="InterPro"/>
</dbReference>
<evidence type="ECO:0000259" key="4">
    <source>
        <dbReference type="PROSITE" id="PS51084"/>
    </source>
</evidence>
<dbReference type="Proteomes" id="UP001303373">
    <property type="component" value="Chromosome 3"/>
</dbReference>
<sequence>MPYHSHGATSPYTVAQMASIDDHYPISCAFCNISKAYQPSQPSPIPTSPDPDKVSPQCHLLLSTTHILAFLDIMPIAPGHILLTTRTHYEKLTDLHAASIPSPTGSHWISNRAASTAAETALQIGAWLPRLSTALCKVTGIEDWNIVQNNGARAAQVVPHVHFHLIPRYQEGRRDIGDKAKVNEQMLKSWKMFGRGSREDLDDEEGAELASKLREALADGLALEGDKAIKAKI</sequence>
<evidence type="ECO:0000313" key="5">
    <source>
        <dbReference type="EMBL" id="WPG99584.1"/>
    </source>
</evidence>
<dbReference type="SUPFAM" id="SSF54197">
    <property type="entry name" value="HIT-like"/>
    <property type="match status" value="1"/>
</dbReference>
<dbReference type="PROSITE" id="PS00892">
    <property type="entry name" value="HIT_1"/>
    <property type="match status" value="1"/>
</dbReference>
<protein>
    <recommendedName>
        <fullName evidence="4">HIT domain-containing protein</fullName>
    </recommendedName>
</protein>
<dbReference type="InterPro" id="IPR011146">
    <property type="entry name" value="HIT-like"/>
</dbReference>
<dbReference type="InterPro" id="IPR036265">
    <property type="entry name" value="HIT-like_sf"/>
</dbReference>
<proteinExistence type="predicted"/>
<organism evidence="5 6">
    <name type="scientific">Acrodontium crateriforme</name>
    <dbReference type="NCBI Taxonomy" id="150365"/>
    <lineage>
        <taxon>Eukaryota</taxon>
        <taxon>Fungi</taxon>
        <taxon>Dikarya</taxon>
        <taxon>Ascomycota</taxon>
        <taxon>Pezizomycotina</taxon>
        <taxon>Dothideomycetes</taxon>
        <taxon>Dothideomycetidae</taxon>
        <taxon>Mycosphaerellales</taxon>
        <taxon>Teratosphaeriaceae</taxon>
        <taxon>Acrodontium</taxon>
    </lineage>
</organism>
<accession>A0AAQ3M2D7</accession>
<evidence type="ECO:0000256" key="1">
    <source>
        <dbReference type="PIRSR" id="PIRSR601310-1"/>
    </source>
</evidence>
<evidence type="ECO:0000256" key="2">
    <source>
        <dbReference type="PIRSR" id="PIRSR601310-3"/>
    </source>
</evidence>